<sequence>MWNPFGRPDRRFAGVVLLVALVGLSLGAGATADPLESEYPTAGEVTQNRGAYVGERVVLSGRAADADPVVVATRPGGGRFRVVDASDRLHNGDGPLERGDRVTASGRLVDESTLAAERTTVGDPIGTAYMLVVSLLGGLWTAGRFATDWRFDRDRLAVVRRTGPRSLEDADRGDGSDRDA</sequence>
<accession>A0A1S8AUD5</accession>
<dbReference type="RefSeq" id="WP_076143849.1">
    <property type="nucleotide sequence ID" value="NZ_LWLN01000001.1"/>
</dbReference>
<evidence type="ECO:0000313" key="1">
    <source>
        <dbReference type="EMBL" id="OLZ40161.1"/>
    </source>
</evidence>
<dbReference type="EMBL" id="LWLN01000001">
    <property type="protein sequence ID" value="OLZ40161.1"/>
    <property type="molecule type" value="Genomic_DNA"/>
</dbReference>
<dbReference type="InterPro" id="IPR058927">
    <property type="entry name" value="OB_2TM"/>
</dbReference>
<evidence type="ECO:0000313" key="2">
    <source>
        <dbReference type="Proteomes" id="UP000189370"/>
    </source>
</evidence>
<gene>
    <name evidence="1" type="ORF">A6E15_03830</name>
</gene>
<dbReference type="Proteomes" id="UP000189370">
    <property type="component" value="Unassembled WGS sequence"/>
</dbReference>
<name>A0A1S8AUD5_9EURY</name>
<dbReference type="OrthoDB" id="206389at2157"/>
<proteinExistence type="predicted"/>
<comment type="caution">
    <text evidence="1">The sequence shown here is derived from an EMBL/GenBank/DDBJ whole genome shotgun (WGS) entry which is preliminary data.</text>
</comment>
<organism evidence="1 2">
    <name type="scientific">Natrinema saccharevitans</name>
    <dbReference type="NCBI Taxonomy" id="301967"/>
    <lineage>
        <taxon>Archaea</taxon>
        <taxon>Methanobacteriati</taxon>
        <taxon>Methanobacteriota</taxon>
        <taxon>Stenosarchaea group</taxon>
        <taxon>Halobacteria</taxon>
        <taxon>Halobacteriales</taxon>
        <taxon>Natrialbaceae</taxon>
        <taxon>Natrinema</taxon>
    </lineage>
</organism>
<reference evidence="2" key="1">
    <citation type="submission" date="2016-04" db="EMBL/GenBank/DDBJ databases">
        <authorList>
            <person name="Chen S.-C."/>
            <person name="Lai M.-C."/>
        </authorList>
    </citation>
    <scope>NUCLEOTIDE SEQUENCE [LARGE SCALE GENOMIC DNA]</scope>
    <source>
        <strain evidence="2">AB14</strain>
    </source>
</reference>
<dbReference type="AlphaFoldDB" id="A0A1S8AUD5"/>
<dbReference type="Pfam" id="PF26045">
    <property type="entry name" value="OB_2TM_halo"/>
    <property type="match status" value="1"/>
</dbReference>
<protein>
    <submittedName>
        <fullName evidence="1">Uncharacterized protein</fullName>
    </submittedName>
</protein>
<keyword evidence="2" id="KW-1185">Reference proteome</keyword>
<dbReference type="STRING" id="301967.A6E15_03830"/>